<dbReference type="Proteomes" id="UP000692954">
    <property type="component" value="Unassembled WGS sequence"/>
</dbReference>
<name>A0A8S1RGU2_9CILI</name>
<organism evidence="1 2">
    <name type="scientific">Paramecium sonneborni</name>
    <dbReference type="NCBI Taxonomy" id="65129"/>
    <lineage>
        <taxon>Eukaryota</taxon>
        <taxon>Sar</taxon>
        <taxon>Alveolata</taxon>
        <taxon>Ciliophora</taxon>
        <taxon>Intramacronucleata</taxon>
        <taxon>Oligohymenophorea</taxon>
        <taxon>Peniculida</taxon>
        <taxon>Parameciidae</taxon>
        <taxon>Paramecium</taxon>
    </lineage>
</organism>
<accession>A0A8S1RGU2</accession>
<evidence type="ECO:0000313" key="2">
    <source>
        <dbReference type="Proteomes" id="UP000692954"/>
    </source>
</evidence>
<keyword evidence="2" id="KW-1185">Reference proteome</keyword>
<reference evidence="1" key="1">
    <citation type="submission" date="2021-01" db="EMBL/GenBank/DDBJ databases">
        <authorList>
            <consortium name="Genoscope - CEA"/>
            <person name="William W."/>
        </authorList>
    </citation>
    <scope>NUCLEOTIDE SEQUENCE</scope>
</reference>
<comment type="caution">
    <text evidence="1">The sequence shown here is derived from an EMBL/GenBank/DDBJ whole genome shotgun (WGS) entry which is preliminary data.</text>
</comment>
<protein>
    <submittedName>
        <fullName evidence="1">Uncharacterized protein</fullName>
    </submittedName>
</protein>
<dbReference type="EMBL" id="CAJJDN010000171">
    <property type="protein sequence ID" value="CAD8126897.1"/>
    <property type="molecule type" value="Genomic_DNA"/>
</dbReference>
<sequence length="75" mass="8911">MEFNLILTLVKLPIDDSSFSIHKLQNQNDNLENQEQYQHSYSSIYSPKEFQLNQEFMSCLKQYLQVGINLNKIKK</sequence>
<proteinExistence type="predicted"/>
<gene>
    <name evidence="1" type="ORF">PSON_ATCC_30995.1.T1710076</name>
</gene>
<dbReference type="AlphaFoldDB" id="A0A8S1RGU2"/>
<evidence type="ECO:0000313" key="1">
    <source>
        <dbReference type="EMBL" id="CAD8126897.1"/>
    </source>
</evidence>